<dbReference type="Proteomes" id="UP000019247">
    <property type="component" value="Unassembled WGS sequence"/>
</dbReference>
<dbReference type="HOGENOM" id="CLU_060077_0_3_9"/>
<dbReference type="Pfam" id="PF07739">
    <property type="entry name" value="TipAS"/>
    <property type="match status" value="1"/>
</dbReference>
<dbReference type="PROSITE" id="PS50937">
    <property type="entry name" value="HTH_MERR_2"/>
    <property type="match status" value="1"/>
</dbReference>
<keyword evidence="2" id="KW-0238">DNA-binding</keyword>
<keyword evidence="4" id="KW-0804">Transcription</keyword>
<dbReference type="eggNOG" id="COG0789">
    <property type="taxonomic scope" value="Bacteria"/>
</dbReference>
<organism evidence="6 7">
    <name type="scientific">Lactiplantibacillus fabifermentans T30PCM01</name>
    <dbReference type="NCBI Taxonomy" id="1400520"/>
    <lineage>
        <taxon>Bacteria</taxon>
        <taxon>Bacillati</taxon>
        <taxon>Bacillota</taxon>
        <taxon>Bacilli</taxon>
        <taxon>Lactobacillales</taxon>
        <taxon>Lactobacillaceae</taxon>
        <taxon>Lactiplantibacillus</taxon>
    </lineage>
</organism>
<evidence type="ECO:0000256" key="3">
    <source>
        <dbReference type="ARBA" id="ARBA00023159"/>
    </source>
</evidence>
<dbReference type="SUPFAM" id="SSF46955">
    <property type="entry name" value="Putative DNA-binding domain"/>
    <property type="match status" value="1"/>
</dbReference>
<dbReference type="GO" id="GO:0003700">
    <property type="term" value="F:DNA-binding transcription factor activity"/>
    <property type="evidence" value="ECO:0007669"/>
    <property type="project" value="InterPro"/>
</dbReference>
<protein>
    <submittedName>
        <fullName evidence="6">MerR family transcriptional regulator</fullName>
    </submittedName>
</protein>
<dbReference type="InterPro" id="IPR009061">
    <property type="entry name" value="DNA-bd_dom_put_sf"/>
</dbReference>
<dbReference type="InterPro" id="IPR047057">
    <property type="entry name" value="MerR_fam"/>
</dbReference>
<name>W6T5M4_9LACO</name>
<dbReference type="InterPro" id="IPR012925">
    <property type="entry name" value="TipAS_dom"/>
</dbReference>
<dbReference type="RefSeq" id="WP_033614368.1">
    <property type="nucleotide sequence ID" value="NZ_KK036513.1"/>
</dbReference>
<evidence type="ECO:0000313" key="6">
    <source>
        <dbReference type="EMBL" id="ETY73411.1"/>
    </source>
</evidence>
<gene>
    <name evidence="6" type="ORF">LFAB_12575</name>
</gene>
<comment type="caution">
    <text evidence="6">The sequence shown here is derived from an EMBL/GenBank/DDBJ whole genome shotgun (WGS) entry which is preliminary data.</text>
</comment>
<dbReference type="InterPro" id="IPR000551">
    <property type="entry name" value="MerR-type_HTH_dom"/>
</dbReference>
<evidence type="ECO:0000313" key="7">
    <source>
        <dbReference type="Proteomes" id="UP000019247"/>
    </source>
</evidence>
<accession>W6T5M4</accession>
<dbReference type="SUPFAM" id="SSF89082">
    <property type="entry name" value="Antibiotic binding domain of TipA-like multidrug resistance regulators"/>
    <property type="match status" value="1"/>
</dbReference>
<proteinExistence type="predicted"/>
<keyword evidence="3" id="KW-0010">Activator</keyword>
<dbReference type="InterPro" id="IPR036244">
    <property type="entry name" value="TipA-like_antibiotic-bd"/>
</dbReference>
<dbReference type="GO" id="GO:0003677">
    <property type="term" value="F:DNA binding"/>
    <property type="evidence" value="ECO:0007669"/>
    <property type="project" value="UniProtKB-KW"/>
</dbReference>
<reference evidence="6 7" key="1">
    <citation type="journal article" date="2014" name="Genome Announc.">
        <title>Genome Sequence of Lactobacillus fabifermentans Strain T30PCM01, Isolated from Fermenting Grape Marc.</title>
        <authorList>
            <person name="Treu L."/>
            <person name="Vendramin V."/>
            <person name="Bovo B."/>
            <person name="Giacomini A."/>
            <person name="Corich V."/>
            <person name="Campanaro S."/>
        </authorList>
    </citation>
    <scope>NUCLEOTIDE SEQUENCE [LARGE SCALE GENOMIC DNA]</scope>
    <source>
        <strain evidence="6 7">T30PCM01</strain>
    </source>
</reference>
<dbReference type="Pfam" id="PF13411">
    <property type="entry name" value="MerR_1"/>
    <property type="match status" value="1"/>
</dbReference>
<dbReference type="PANTHER" id="PTHR30204:SF90">
    <property type="entry name" value="HTH-TYPE TRANSCRIPTIONAL ACTIVATOR MTA"/>
    <property type="match status" value="1"/>
</dbReference>
<dbReference type="EMBL" id="AWWK01000062">
    <property type="protein sequence ID" value="ETY73411.1"/>
    <property type="molecule type" value="Genomic_DNA"/>
</dbReference>
<sequence>MAYQIKQLAVLAGVSVRTLRYYDQIGLLPPAYVGDNGYRYYETAQVDQLQQICLYRELQVPLAEIRQLLNQSPAEVTVALQAQYQKLIDQRHQLDWQLQLLQTTIKTHAGGITMTDTEKFAAFKQAKLASNEHDYGDELRQKYDQPTLDAATAKFGQLSARDYAAMQATEQQLLTALTQVLASGTLVSDTAQQVYKLHRQWLSYTWPDYTAAKHRGLATMYLADDRFTAYYDDRVGDGATAALVAIIEHYAQD</sequence>
<keyword evidence="1" id="KW-0805">Transcription regulation</keyword>
<dbReference type="Gene3D" id="1.10.490.50">
    <property type="entry name" value="Antibiotic binding domain of TipA-like multidrug resistance regulators"/>
    <property type="match status" value="1"/>
</dbReference>
<evidence type="ECO:0000259" key="5">
    <source>
        <dbReference type="PROSITE" id="PS50937"/>
    </source>
</evidence>
<feature type="domain" description="HTH merR-type" evidence="5">
    <location>
        <begin position="2"/>
        <end position="71"/>
    </location>
</feature>
<evidence type="ECO:0000256" key="4">
    <source>
        <dbReference type="ARBA" id="ARBA00023163"/>
    </source>
</evidence>
<dbReference type="CDD" id="cd01106">
    <property type="entry name" value="HTH_TipAL-Mta"/>
    <property type="match status" value="1"/>
</dbReference>
<dbReference type="STRING" id="1400520.LFAB_12575"/>
<dbReference type="AlphaFoldDB" id="W6T5M4"/>
<dbReference type="Gene3D" id="1.10.1660.10">
    <property type="match status" value="1"/>
</dbReference>
<evidence type="ECO:0000256" key="2">
    <source>
        <dbReference type="ARBA" id="ARBA00023125"/>
    </source>
</evidence>
<dbReference type="PANTHER" id="PTHR30204">
    <property type="entry name" value="REDOX-CYCLING DRUG-SENSING TRANSCRIPTIONAL ACTIVATOR SOXR"/>
    <property type="match status" value="1"/>
</dbReference>
<dbReference type="PATRIC" id="fig|1400520.3.peg.2452"/>
<evidence type="ECO:0000256" key="1">
    <source>
        <dbReference type="ARBA" id="ARBA00023015"/>
    </source>
</evidence>
<dbReference type="SMART" id="SM00422">
    <property type="entry name" value="HTH_MERR"/>
    <property type="match status" value="1"/>
</dbReference>